<comment type="caution">
    <text evidence="2">The sequence shown here is derived from an EMBL/GenBank/DDBJ whole genome shotgun (WGS) entry which is preliminary data.</text>
</comment>
<evidence type="ECO:0000313" key="3">
    <source>
        <dbReference type="Proteomes" id="UP000054908"/>
    </source>
</evidence>
<dbReference type="AlphaFoldDB" id="A0A0W0WFJ7"/>
<feature type="signal peptide" evidence="1">
    <location>
        <begin position="1"/>
        <end position="20"/>
    </location>
</feature>
<dbReference type="Proteomes" id="UP000054908">
    <property type="component" value="Unassembled WGS sequence"/>
</dbReference>
<dbReference type="STRING" id="466.Lmac_0424"/>
<proteinExistence type="predicted"/>
<reference evidence="2 3" key="1">
    <citation type="submission" date="2015-11" db="EMBL/GenBank/DDBJ databases">
        <title>Genomic analysis of 38 Legionella species identifies large and diverse effector repertoires.</title>
        <authorList>
            <person name="Burstein D."/>
            <person name="Amaro F."/>
            <person name="Zusman T."/>
            <person name="Lifshitz Z."/>
            <person name="Cohen O."/>
            <person name="Gilbert J.A."/>
            <person name="Pupko T."/>
            <person name="Shuman H.A."/>
            <person name="Segal G."/>
        </authorList>
    </citation>
    <scope>NUCLEOTIDE SEQUENCE [LARGE SCALE GENOMIC DNA]</scope>
    <source>
        <strain evidence="2 3">PX-1-G2-E2</strain>
    </source>
</reference>
<dbReference type="EMBL" id="LNYL01000009">
    <property type="protein sequence ID" value="KTD31121.1"/>
    <property type="molecule type" value="Genomic_DNA"/>
</dbReference>
<sequence>MKFKTLLLAGCLSAFASAYADHDHRYPQTNQEAAKSAAKKGAGYPDPYYCTIEIFNNSYDGVWVYGTFDNGNPMESFYIPPRDTPHYIHLDYYDSRYGYVFCHPGMYLTIEDYRGRTLYSKWTTTGTPLEVRPNFNSQLQVETKKK</sequence>
<protein>
    <recommendedName>
        <fullName evidence="4">Secreted protein</fullName>
    </recommendedName>
</protein>
<dbReference type="PATRIC" id="fig|466.6.peg.451"/>
<gene>
    <name evidence="2" type="ORF">Lmac_0424</name>
</gene>
<evidence type="ECO:0008006" key="4">
    <source>
        <dbReference type="Google" id="ProtNLM"/>
    </source>
</evidence>
<keyword evidence="3" id="KW-1185">Reference proteome</keyword>
<accession>A0A0W0WFJ7</accession>
<feature type="chain" id="PRO_5006915388" description="Secreted protein" evidence="1">
    <location>
        <begin position="21"/>
        <end position="146"/>
    </location>
</feature>
<dbReference type="OrthoDB" id="5637477at2"/>
<evidence type="ECO:0000256" key="1">
    <source>
        <dbReference type="SAM" id="SignalP"/>
    </source>
</evidence>
<organism evidence="2 3">
    <name type="scientific">Legionella maceachernii</name>
    <dbReference type="NCBI Taxonomy" id="466"/>
    <lineage>
        <taxon>Bacteria</taxon>
        <taxon>Pseudomonadati</taxon>
        <taxon>Pseudomonadota</taxon>
        <taxon>Gammaproteobacteria</taxon>
        <taxon>Legionellales</taxon>
        <taxon>Legionellaceae</taxon>
        <taxon>Legionella</taxon>
    </lineage>
</organism>
<dbReference type="RefSeq" id="WP_058451251.1">
    <property type="nucleotide sequence ID" value="NZ_CAAAIB010000006.1"/>
</dbReference>
<name>A0A0W0WFJ7_9GAMM</name>
<keyword evidence="1" id="KW-0732">Signal</keyword>
<evidence type="ECO:0000313" key="2">
    <source>
        <dbReference type="EMBL" id="KTD31121.1"/>
    </source>
</evidence>